<feature type="compositionally biased region" description="Polar residues" evidence="1">
    <location>
        <begin position="524"/>
        <end position="534"/>
    </location>
</feature>
<dbReference type="InterPro" id="IPR029071">
    <property type="entry name" value="Ubiquitin-like_domsf"/>
</dbReference>
<feature type="compositionally biased region" description="Gly residues" evidence="1">
    <location>
        <begin position="841"/>
        <end position="853"/>
    </location>
</feature>
<reference evidence="3 4" key="1">
    <citation type="journal article" date="2018" name="Cell">
        <title>The Chara Genome: Secondary Complexity and Implications for Plant Terrestrialization.</title>
        <authorList>
            <person name="Nishiyama T."/>
            <person name="Sakayama H."/>
            <person name="Vries J.D."/>
            <person name="Buschmann H."/>
            <person name="Saint-Marcoux D."/>
            <person name="Ullrich K.K."/>
            <person name="Haas F.B."/>
            <person name="Vanderstraeten L."/>
            <person name="Becker D."/>
            <person name="Lang D."/>
            <person name="Vosolsobe S."/>
            <person name="Rombauts S."/>
            <person name="Wilhelmsson P.K.I."/>
            <person name="Janitza P."/>
            <person name="Kern R."/>
            <person name="Heyl A."/>
            <person name="Rumpler F."/>
            <person name="Villalobos L.I.A.C."/>
            <person name="Clay J.M."/>
            <person name="Skokan R."/>
            <person name="Toyoda A."/>
            <person name="Suzuki Y."/>
            <person name="Kagoshima H."/>
            <person name="Schijlen E."/>
            <person name="Tajeshwar N."/>
            <person name="Catarino B."/>
            <person name="Hetherington A.J."/>
            <person name="Saltykova A."/>
            <person name="Bonnot C."/>
            <person name="Breuninger H."/>
            <person name="Symeonidi A."/>
            <person name="Radhakrishnan G.V."/>
            <person name="Van Nieuwerburgh F."/>
            <person name="Deforce D."/>
            <person name="Chang C."/>
            <person name="Karol K.G."/>
            <person name="Hedrich R."/>
            <person name="Ulvskov P."/>
            <person name="Glockner G."/>
            <person name="Delwiche C.F."/>
            <person name="Petrasek J."/>
            <person name="Van de Peer Y."/>
            <person name="Friml J."/>
            <person name="Beilby M."/>
            <person name="Dolan L."/>
            <person name="Kohara Y."/>
            <person name="Sugano S."/>
            <person name="Fujiyama A."/>
            <person name="Delaux P.-M."/>
            <person name="Quint M."/>
            <person name="TheiBen G."/>
            <person name="Hagemann M."/>
            <person name="Harholt J."/>
            <person name="Dunand C."/>
            <person name="Zachgo S."/>
            <person name="Langdale J."/>
            <person name="Maumus F."/>
            <person name="Straeten D.V.D."/>
            <person name="Gould S.B."/>
            <person name="Rensing S.A."/>
        </authorList>
    </citation>
    <scope>NUCLEOTIDE SEQUENCE [LARGE SCALE GENOMIC DNA]</scope>
    <source>
        <strain evidence="3 4">S276</strain>
    </source>
</reference>
<dbReference type="PROSITE" id="PS50033">
    <property type="entry name" value="UBX"/>
    <property type="match status" value="1"/>
</dbReference>
<feature type="region of interest" description="Disordered" evidence="1">
    <location>
        <begin position="770"/>
        <end position="853"/>
    </location>
</feature>
<dbReference type="Gramene" id="GBG58722">
    <property type="protein sequence ID" value="GBG58722"/>
    <property type="gene ID" value="CBR_g123"/>
</dbReference>
<feature type="region of interest" description="Disordered" evidence="1">
    <location>
        <begin position="646"/>
        <end position="667"/>
    </location>
</feature>
<name>A0A388JLY0_CHABU</name>
<feature type="region of interest" description="Disordered" evidence="1">
    <location>
        <begin position="515"/>
        <end position="534"/>
    </location>
</feature>
<dbReference type="STRING" id="69332.A0A388JLY0"/>
<dbReference type="OMA" id="VEWQNAT"/>
<comment type="caution">
    <text evidence="3">The sequence shown here is derived from an EMBL/GenBank/DDBJ whole genome shotgun (WGS) entry which is preliminary data.</text>
</comment>
<keyword evidence="4" id="KW-1185">Reference proteome</keyword>
<gene>
    <name evidence="3" type="ORF">CBR_g123</name>
</gene>
<feature type="compositionally biased region" description="Polar residues" evidence="1">
    <location>
        <begin position="294"/>
        <end position="312"/>
    </location>
</feature>
<accession>A0A388JLY0</accession>
<feature type="compositionally biased region" description="Basic and acidic residues" evidence="1">
    <location>
        <begin position="370"/>
        <end position="379"/>
    </location>
</feature>
<dbReference type="Proteomes" id="UP000265515">
    <property type="component" value="Unassembled WGS sequence"/>
</dbReference>
<dbReference type="Pfam" id="PF23187">
    <property type="entry name" value="UBX7_N"/>
    <property type="match status" value="1"/>
</dbReference>
<dbReference type="SUPFAM" id="SSF54236">
    <property type="entry name" value="Ubiquitin-like"/>
    <property type="match status" value="1"/>
</dbReference>
<feature type="domain" description="UBX" evidence="2">
    <location>
        <begin position="545"/>
        <end position="623"/>
    </location>
</feature>
<dbReference type="PANTHER" id="PTHR47770:SF1">
    <property type="entry name" value="PLANT UBX DOMAIN-CONTAINING PROTEIN 11"/>
    <property type="match status" value="1"/>
</dbReference>
<feature type="compositionally biased region" description="Low complexity" evidence="1">
    <location>
        <begin position="80"/>
        <end position="90"/>
    </location>
</feature>
<proteinExistence type="predicted"/>
<dbReference type="SMART" id="SM00166">
    <property type="entry name" value="UBX"/>
    <property type="match status" value="1"/>
</dbReference>
<dbReference type="AlphaFoldDB" id="A0A388JLY0"/>
<feature type="compositionally biased region" description="Low complexity" evidence="1">
    <location>
        <begin position="437"/>
        <end position="448"/>
    </location>
</feature>
<feature type="compositionally biased region" description="Gly residues" evidence="1">
    <location>
        <begin position="654"/>
        <end position="667"/>
    </location>
</feature>
<feature type="region of interest" description="Disordered" evidence="1">
    <location>
        <begin position="1"/>
        <end position="95"/>
    </location>
</feature>
<dbReference type="Gene3D" id="3.10.20.90">
    <property type="entry name" value="Phosphatidylinositol 3-kinase Catalytic Subunit, Chain A, domain 1"/>
    <property type="match status" value="1"/>
</dbReference>
<sequence length="853" mass="87418">MVVDGNCSGEKDVEGGASTADLKAGDRVSDVDDGKRDVEDQGAPVCGSCPPPDGQHGLSSATLAEGGSASIGSDGGEVGGNVTTSTSGGEDYPHLSGTKASLKKSLFFEGSVTEAIDLSKRLNKMFVVYIAQAEDGINALKGKNGCDDSSFPFDSPRAIAVLSRSCCVLQLLQNSVDAKQFSSIYPVRIFPTVAVIGLQGTLLAWIEGDNVVGDQLATKLEEAEATFSSQVKRLAASAAAMAAALLAASGGLGGVPPPPPQAGAQPPDQDEQHASPSPLNNSDLPSPLPPTIDIASSASESTNITPTSTQSELPGLQPLEPSDESASQSVASRHVDCLYPAATPVLASTEEAIGTGSSETEAGIVSKTTDVADRPDRAPVEWQNATVGEGRAQMGEEGEAPTSCLPRPPSASAHPVMEVDELTPSCSHGPDSDQHVSSDSLPSSALKSVNDEEDVAASVVHVACGGQETSASKSPEEERCTRMSAAVDPTKNQDNEAPASSDPYRLAYVHEAPVAPSQVHLETRGTSNGGSRNSLAASASSVLIDTWKNVQIQFRLTDGSSLKAEFGADDKLVKAWDFLAKEGAEKRQSFAMMIPFPRRVLGQDDMEKTFRELQLVPRATIILTPIAGKAPSRQQAVPSMAGGVARVGERDGSGDAGPSGGAHGDGGSASAGLLGTVFWGVGRGVGTVGRLLSYFNPFSYFWGGAQGAGTEGGRQQEGWEYQPNPTLESVIRNAGRQGAAGGGEARIGGAAAGFLPGGAAAGGQHGDLVNRRLSGGVRNDSIARDMPDARTDSSTGEGAGGAGTTQRRGAGWGANVHVLRQSEDDFHGGNAYWNGNSTQFGGDGDGRGGSGGA</sequence>
<feature type="compositionally biased region" description="Basic and acidic residues" evidence="1">
    <location>
        <begin position="781"/>
        <end position="791"/>
    </location>
</feature>
<organism evidence="3 4">
    <name type="scientific">Chara braunii</name>
    <name type="common">Braun's stonewort</name>
    <dbReference type="NCBI Taxonomy" id="69332"/>
    <lineage>
        <taxon>Eukaryota</taxon>
        <taxon>Viridiplantae</taxon>
        <taxon>Streptophyta</taxon>
        <taxon>Charophyceae</taxon>
        <taxon>Charales</taxon>
        <taxon>Characeae</taxon>
        <taxon>Chara</taxon>
    </lineage>
</organism>
<feature type="compositionally biased region" description="Low complexity" evidence="1">
    <location>
        <begin position="275"/>
        <end position="285"/>
    </location>
</feature>
<dbReference type="EMBL" id="BFEA01000001">
    <property type="protein sequence ID" value="GBG58722.1"/>
    <property type="molecule type" value="Genomic_DNA"/>
</dbReference>
<protein>
    <recommendedName>
        <fullName evidence="2">UBX domain-containing protein</fullName>
    </recommendedName>
</protein>
<dbReference type="OrthoDB" id="2445133at2759"/>
<feature type="region of interest" description="Disordered" evidence="1">
    <location>
        <begin position="467"/>
        <end position="500"/>
    </location>
</feature>
<feature type="region of interest" description="Disordered" evidence="1">
    <location>
        <begin position="251"/>
        <end position="331"/>
    </location>
</feature>
<dbReference type="InterPro" id="IPR001012">
    <property type="entry name" value="UBX_dom"/>
</dbReference>
<evidence type="ECO:0000313" key="4">
    <source>
        <dbReference type="Proteomes" id="UP000265515"/>
    </source>
</evidence>
<dbReference type="Pfam" id="PF00789">
    <property type="entry name" value="UBX"/>
    <property type="match status" value="1"/>
</dbReference>
<evidence type="ECO:0000259" key="2">
    <source>
        <dbReference type="PROSITE" id="PS50033"/>
    </source>
</evidence>
<evidence type="ECO:0000256" key="1">
    <source>
        <dbReference type="SAM" id="MobiDB-lite"/>
    </source>
</evidence>
<feature type="region of interest" description="Disordered" evidence="1">
    <location>
        <begin position="352"/>
        <end position="452"/>
    </location>
</feature>
<evidence type="ECO:0000313" key="3">
    <source>
        <dbReference type="EMBL" id="GBG58722.1"/>
    </source>
</evidence>
<dbReference type="PANTHER" id="PTHR47770">
    <property type="entry name" value="PLANT UBX DOMAIN-CONTAINING PROTEIN 11"/>
    <property type="match status" value="1"/>
</dbReference>
<feature type="compositionally biased region" description="Basic and acidic residues" evidence="1">
    <location>
        <begin position="23"/>
        <end position="39"/>
    </location>
</feature>